<dbReference type="Proteomes" id="UP000192578">
    <property type="component" value="Unassembled WGS sequence"/>
</dbReference>
<organism evidence="2 3">
    <name type="scientific">Hypsibius exemplaris</name>
    <name type="common">Freshwater tardigrade</name>
    <dbReference type="NCBI Taxonomy" id="2072580"/>
    <lineage>
        <taxon>Eukaryota</taxon>
        <taxon>Metazoa</taxon>
        <taxon>Ecdysozoa</taxon>
        <taxon>Tardigrada</taxon>
        <taxon>Eutardigrada</taxon>
        <taxon>Parachela</taxon>
        <taxon>Hypsibioidea</taxon>
        <taxon>Hypsibiidae</taxon>
        <taxon>Hypsibius</taxon>
    </lineage>
</organism>
<dbReference type="PROSITE" id="PS51186">
    <property type="entry name" value="GNAT"/>
    <property type="match status" value="1"/>
</dbReference>
<dbReference type="EMBL" id="MTYJ01000366">
    <property type="protein sequence ID" value="OWA54038.1"/>
    <property type="molecule type" value="Genomic_DNA"/>
</dbReference>
<feature type="domain" description="N-acetyltransferase" evidence="1">
    <location>
        <begin position="52"/>
        <end position="197"/>
    </location>
</feature>
<dbReference type="Pfam" id="PF13302">
    <property type="entry name" value="Acetyltransf_3"/>
    <property type="match status" value="1"/>
</dbReference>
<dbReference type="FunFam" id="3.40.630.30:FF:000047">
    <property type="entry name" value="Acetyltransferase, GNAT family"/>
    <property type="match status" value="1"/>
</dbReference>
<reference evidence="3" key="1">
    <citation type="submission" date="2017-01" db="EMBL/GenBank/DDBJ databases">
        <title>Comparative genomics of anhydrobiosis in the tardigrade Hypsibius dujardini.</title>
        <authorList>
            <person name="Yoshida Y."/>
            <person name="Koutsovoulos G."/>
            <person name="Laetsch D."/>
            <person name="Stevens L."/>
            <person name="Kumar S."/>
            <person name="Horikawa D."/>
            <person name="Ishino K."/>
            <person name="Komine S."/>
            <person name="Tomita M."/>
            <person name="Blaxter M."/>
            <person name="Arakawa K."/>
        </authorList>
    </citation>
    <scope>NUCLEOTIDE SEQUENCE [LARGE SCALE GENOMIC DNA]</scope>
    <source>
        <strain evidence="3">Z151</strain>
    </source>
</reference>
<proteinExistence type="predicted"/>
<evidence type="ECO:0000313" key="2">
    <source>
        <dbReference type="EMBL" id="OWA54038.1"/>
    </source>
</evidence>
<dbReference type="AlphaFoldDB" id="A0A9X6NK14"/>
<dbReference type="PANTHER" id="PTHR43441:SF2">
    <property type="entry name" value="FAMILY ACETYLTRANSFERASE, PUTATIVE (AFU_ORTHOLOGUE AFUA_7G00850)-RELATED"/>
    <property type="match status" value="1"/>
</dbReference>
<evidence type="ECO:0000259" key="1">
    <source>
        <dbReference type="PROSITE" id="PS51186"/>
    </source>
</evidence>
<dbReference type="InterPro" id="IPR000182">
    <property type="entry name" value="GNAT_dom"/>
</dbReference>
<dbReference type="SUPFAM" id="SSF55729">
    <property type="entry name" value="Acyl-CoA N-acyltransferases (Nat)"/>
    <property type="match status" value="1"/>
</dbReference>
<evidence type="ECO:0000313" key="3">
    <source>
        <dbReference type="Proteomes" id="UP000192578"/>
    </source>
</evidence>
<dbReference type="InterPro" id="IPR016181">
    <property type="entry name" value="Acyl_CoA_acyltransferase"/>
</dbReference>
<dbReference type="Gene3D" id="3.40.630.30">
    <property type="match status" value="1"/>
</dbReference>
<comment type="caution">
    <text evidence="2">The sequence shown here is derived from an EMBL/GenBank/DDBJ whole genome shotgun (WGS) entry which is preliminary data.</text>
</comment>
<dbReference type="GO" id="GO:1990189">
    <property type="term" value="F:protein N-terminal-serine acetyltransferase activity"/>
    <property type="evidence" value="ECO:0007669"/>
    <property type="project" value="TreeGrafter"/>
</dbReference>
<gene>
    <name evidence="2" type="ORF">BV898_18460</name>
</gene>
<name>A0A9X6NK14_HYPEX</name>
<protein>
    <recommendedName>
        <fullName evidence="1">N-acetyltransferase domain-containing protein</fullName>
    </recommendedName>
</protein>
<accession>A0A9X6NK14</accession>
<keyword evidence="3" id="KW-1185">Reference proteome</keyword>
<dbReference type="GO" id="GO:0005737">
    <property type="term" value="C:cytoplasm"/>
    <property type="evidence" value="ECO:0007669"/>
    <property type="project" value="TreeGrafter"/>
</dbReference>
<dbReference type="GO" id="GO:0008999">
    <property type="term" value="F:protein-N-terminal-alanine acetyltransferase activity"/>
    <property type="evidence" value="ECO:0007669"/>
    <property type="project" value="TreeGrafter"/>
</dbReference>
<dbReference type="OrthoDB" id="41238at2759"/>
<sequence length="247" mass="27863">MPELDSIYDNCDLMAAGSLIPDWQPARRPDARTLEGRFVRMEKLEPARHGDGLYAALHGPDSDAKLYDYLPWGPFSSRIDFDTWLSAHTAKPDPWVYCVVDQRTGAVLGNIGLLGIAPTHGRIAIGGVMFGACMQRTPKGTEAFYLLAKEAFELGNRRLEWRCNSENARSRRAAERFGYTFEGVFRQQMVLKGINRNTAHLSILHTEWPAVREAFERWLALENFDEAGQQIKSLESFRVSPSARSAE</sequence>
<dbReference type="PANTHER" id="PTHR43441">
    <property type="entry name" value="RIBOSOMAL-PROTEIN-SERINE ACETYLTRANSFERASE"/>
    <property type="match status" value="1"/>
</dbReference>
<dbReference type="InterPro" id="IPR051908">
    <property type="entry name" value="Ribosomal_N-acetyltransferase"/>
</dbReference>